<organism evidence="1">
    <name type="scientific">viral metagenome</name>
    <dbReference type="NCBI Taxonomy" id="1070528"/>
    <lineage>
        <taxon>unclassified sequences</taxon>
        <taxon>metagenomes</taxon>
        <taxon>organismal metagenomes</taxon>
    </lineage>
</organism>
<accession>A0A6C0CJL9</accession>
<reference evidence="1" key="1">
    <citation type="journal article" date="2020" name="Nature">
        <title>Giant virus diversity and host interactions through global metagenomics.</title>
        <authorList>
            <person name="Schulz F."/>
            <person name="Roux S."/>
            <person name="Paez-Espino D."/>
            <person name="Jungbluth S."/>
            <person name="Walsh D.A."/>
            <person name="Denef V.J."/>
            <person name="McMahon K.D."/>
            <person name="Konstantinidis K.T."/>
            <person name="Eloe-Fadrosh E.A."/>
            <person name="Kyrpides N.C."/>
            <person name="Woyke T."/>
        </authorList>
    </citation>
    <scope>NUCLEOTIDE SEQUENCE</scope>
    <source>
        <strain evidence="1">GVMAG-M-3300021354-14</strain>
    </source>
</reference>
<sequence>MLTIRFQDGQKIQTFDCVSDYLLERRCSKVISLLNDIDMHPETRSEICEMVKRVINGANVCHHETIDTLKLHMTARIAGETQSTTDFERVIDLVQEISSRIPVHAPEFMAELTRTVCNIYYHTKHGNFKQSFIHQNHESIDKMSNTRMFVFNVPTRKSKSEFEIRYHVVVDLETNYYGISVNRGYNLLRTETVQNLFTAFARARKYKNKFPIKLSVDCNKALLEIIKFINY</sequence>
<dbReference type="EMBL" id="MN739448">
    <property type="protein sequence ID" value="QHT04976.1"/>
    <property type="molecule type" value="Genomic_DNA"/>
</dbReference>
<protein>
    <submittedName>
        <fullName evidence="1">Uncharacterized protein</fullName>
    </submittedName>
</protein>
<evidence type="ECO:0000313" key="1">
    <source>
        <dbReference type="EMBL" id="QHT04976.1"/>
    </source>
</evidence>
<dbReference type="AlphaFoldDB" id="A0A6C0CJL9"/>
<proteinExistence type="predicted"/>
<name>A0A6C0CJL9_9ZZZZ</name>